<feature type="region of interest" description="Disordered" evidence="1">
    <location>
        <begin position="324"/>
        <end position="362"/>
    </location>
</feature>
<gene>
    <name evidence="4" type="ORF">NA57DRAFT_66641</name>
</gene>
<dbReference type="InterPro" id="IPR056681">
    <property type="entry name" value="DUF7779"/>
</dbReference>
<evidence type="ECO:0000313" key="5">
    <source>
        <dbReference type="Proteomes" id="UP000799772"/>
    </source>
</evidence>
<dbReference type="AlphaFoldDB" id="A0A9P4M8F1"/>
<protein>
    <submittedName>
        <fullName evidence="4">Kinesin</fullName>
    </submittedName>
</protein>
<dbReference type="InterPro" id="IPR011990">
    <property type="entry name" value="TPR-like_helical_dom_sf"/>
</dbReference>
<keyword evidence="5" id="KW-1185">Reference proteome</keyword>
<organism evidence="4 5">
    <name type="scientific">Rhizodiscina lignyota</name>
    <dbReference type="NCBI Taxonomy" id="1504668"/>
    <lineage>
        <taxon>Eukaryota</taxon>
        <taxon>Fungi</taxon>
        <taxon>Dikarya</taxon>
        <taxon>Ascomycota</taxon>
        <taxon>Pezizomycotina</taxon>
        <taxon>Dothideomycetes</taxon>
        <taxon>Pleosporomycetidae</taxon>
        <taxon>Aulographales</taxon>
        <taxon>Rhizodiscinaceae</taxon>
        <taxon>Rhizodiscina</taxon>
    </lineage>
</organism>
<dbReference type="InterPro" id="IPR027417">
    <property type="entry name" value="P-loop_NTPase"/>
</dbReference>
<dbReference type="GO" id="GO:0043531">
    <property type="term" value="F:ADP binding"/>
    <property type="evidence" value="ECO:0007669"/>
    <property type="project" value="InterPro"/>
</dbReference>
<dbReference type="PANTHER" id="PTHR46082">
    <property type="entry name" value="ATP/GTP-BINDING PROTEIN-RELATED"/>
    <property type="match status" value="1"/>
</dbReference>
<feature type="domain" description="NB-ARC" evidence="2">
    <location>
        <begin position="49"/>
        <end position="212"/>
    </location>
</feature>
<feature type="region of interest" description="Disordered" evidence="1">
    <location>
        <begin position="1"/>
        <end position="28"/>
    </location>
</feature>
<feature type="domain" description="DUF7779" evidence="3">
    <location>
        <begin position="302"/>
        <end position="401"/>
    </location>
</feature>
<feature type="compositionally biased region" description="Basic and acidic residues" evidence="1">
    <location>
        <begin position="327"/>
        <end position="344"/>
    </location>
</feature>
<evidence type="ECO:0000313" key="4">
    <source>
        <dbReference type="EMBL" id="KAF2098292.1"/>
    </source>
</evidence>
<dbReference type="Pfam" id="PF13424">
    <property type="entry name" value="TPR_12"/>
    <property type="match status" value="1"/>
</dbReference>
<dbReference type="Gene3D" id="3.40.50.300">
    <property type="entry name" value="P-loop containing nucleotide triphosphate hydrolases"/>
    <property type="match status" value="1"/>
</dbReference>
<dbReference type="PANTHER" id="PTHR46082:SF6">
    <property type="entry name" value="AAA+ ATPASE DOMAIN-CONTAINING PROTEIN-RELATED"/>
    <property type="match status" value="1"/>
</dbReference>
<reference evidence="4" key="1">
    <citation type="journal article" date="2020" name="Stud. Mycol.">
        <title>101 Dothideomycetes genomes: a test case for predicting lifestyles and emergence of pathogens.</title>
        <authorList>
            <person name="Haridas S."/>
            <person name="Albert R."/>
            <person name="Binder M."/>
            <person name="Bloem J."/>
            <person name="Labutti K."/>
            <person name="Salamov A."/>
            <person name="Andreopoulos B."/>
            <person name="Baker S."/>
            <person name="Barry K."/>
            <person name="Bills G."/>
            <person name="Bluhm B."/>
            <person name="Cannon C."/>
            <person name="Castanera R."/>
            <person name="Culley D."/>
            <person name="Daum C."/>
            <person name="Ezra D."/>
            <person name="Gonzalez J."/>
            <person name="Henrissat B."/>
            <person name="Kuo A."/>
            <person name="Liang C."/>
            <person name="Lipzen A."/>
            <person name="Lutzoni F."/>
            <person name="Magnuson J."/>
            <person name="Mondo S."/>
            <person name="Nolan M."/>
            <person name="Ohm R."/>
            <person name="Pangilinan J."/>
            <person name="Park H.-J."/>
            <person name="Ramirez L."/>
            <person name="Alfaro M."/>
            <person name="Sun H."/>
            <person name="Tritt A."/>
            <person name="Yoshinaga Y."/>
            <person name="Zwiers L.-H."/>
            <person name="Turgeon B."/>
            <person name="Goodwin S."/>
            <person name="Spatafora J."/>
            <person name="Crous P."/>
            <person name="Grigoriev I."/>
        </authorList>
    </citation>
    <scope>NUCLEOTIDE SEQUENCE</scope>
    <source>
        <strain evidence="4">CBS 133067</strain>
    </source>
</reference>
<dbReference type="SUPFAM" id="SSF52540">
    <property type="entry name" value="P-loop containing nucleoside triphosphate hydrolases"/>
    <property type="match status" value="1"/>
</dbReference>
<dbReference type="Pfam" id="PF00931">
    <property type="entry name" value="NB-ARC"/>
    <property type="match status" value="1"/>
</dbReference>
<evidence type="ECO:0000256" key="1">
    <source>
        <dbReference type="SAM" id="MobiDB-lite"/>
    </source>
</evidence>
<feature type="compositionally biased region" description="Basic and acidic residues" evidence="1">
    <location>
        <begin position="521"/>
        <end position="530"/>
    </location>
</feature>
<feature type="compositionally biased region" description="Acidic residues" evidence="1">
    <location>
        <begin position="345"/>
        <end position="362"/>
    </location>
</feature>
<dbReference type="InterPro" id="IPR002182">
    <property type="entry name" value="NB-ARC"/>
</dbReference>
<dbReference type="Pfam" id="PF25000">
    <property type="entry name" value="DUF7779"/>
    <property type="match status" value="1"/>
</dbReference>
<dbReference type="Gene3D" id="1.25.40.10">
    <property type="entry name" value="Tetratricopeptide repeat domain"/>
    <property type="match status" value="1"/>
</dbReference>
<evidence type="ECO:0000259" key="2">
    <source>
        <dbReference type="Pfam" id="PF00931"/>
    </source>
</evidence>
<comment type="caution">
    <text evidence="4">The sequence shown here is derived from an EMBL/GenBank/DDBJ whole genome shotgun (WGS) entry which is preliminary data.</text>
</comment>
<proteinExistence type="predicted"/>
<dbReference type="OrthoDB" id="20872at2759"/>
<feature type="compositionally biased region" description="Polar residues" evidence="1">
    <location>
        <begin position="1"/>
        <end position="21"/>
    </location>
</feature>
<feature type="region of interest" description="Disordered" evidence="1">
    <location>
        <begin position="514"/>
        <end position="547"/>
    </location>
</feature>
<sequence length="654" mass="74072">MRSTEQAGVSASRPTSSSTVPFQRDPDFVDRGDLLSRVDERCSQPAGRAALVGLGGVGKSQLAIEYTYRTRDRSLDTWVFWVHASNATRFEQGYRDIAHMVRIAGRDDPKADIFKLVHDWLREHKGKWLMILDNVDDAGFLIDSQPVEQSQSSDSSRQVLRPLREYLPQSQNGSILITTRSRESALKLVEQNGIVMVDPMDKADAFELLDKKLEPTVQRNDEDNTRLVAALERMPLAIVQATAYISQMAPRCSVRQYIEEFQKSDRRKSSLLNHEGGQLRRDGEAKNSIIITWQLSFEHIRQARPSAADLLSLMSFFDPRGIPEGLVRTRSEDGRQADGNRDGGAEDDDDDSQSESSEDDRFEADVQTLRNFSFLTLGANPTVFEMHKLVQLATRKWLEASEQFERWKQQYVSNLYIEVPTGSYENWAKCATLFPHVQSAISQRPKDRDSLLQWASILFNGACALEMSTKAMKTRETLLGQEDEATLSSMDMVGTVYNLVGRWKEAEKLRLKHSQPSVDVSESRAMESGRRARGAKTQKKVFDDGHPSTLASMTNLASMYGDQGRWKEAEELQLQVIETQKRVLSDDHPDTLISICNLAHTFKGLGKYDDAIVLMQECYEKQKGIIGPDHPDTKTSEEALNRWRMEHLRLDAST</sequence>
<accession>A0A9P4M8F1</accession>
<evidence type="ECO:0000259" key="3">
    <source>
        <dbReference type="Pfam" id="PF25000"/>
    </source>
</evidence>
<dbReference type="Proteomes" id="UP000799772">
    <property type="component" value="Unassembled WGS sequence"/>
</dbReference>
<name>A0A9P4M8F1_9PEZI</name>
<dbReference type="SUPFAM" id="SSF48452">
    <property type="entry name" value="TPR-like"/>
    <property type="match status" value="1"/>
</dbReference>
<dbReference type="EMBL" id="ML978127">
    <property type="protein sequence ID" value="KAF2098292.1"/>
    <property type="molecule type" value="Genomic_DNA"/>
</dbReference>
<dbReference type="InterPro" id="IPR053137">
    <property type="entry name" value="NLR-like"/>
</dbReference>